<reference evidence="1" key="1">
    <citation type="submission" date="2021-01" db="EMBL/GenBank/DDBJ databases">
        <authorList>
            <consortium name="Genoscope - CEA"/>
            <person name="William W."/>
        </authorList>
    </citation>
    <scope>NUCLEOTIDE SEQUENCE</scope>
</reference>
<protein>
    <submittedName>
        <fullName evidence="1">Uncharacterized protein</fullName>
    </submittedName>
</protein>
<dbReference type="OMA" id="VRISEQW"/>
<dbReference type="Proteomes" id="UP000688137">
    <property type="component" value="Unassembled WGS sequence"/>
</dbReference>
<comment type="caution">
    <text evidence="1">The sequence shown here is derived from an EMBL/GenBank/DDBJ whole genome shotgun (WGS) entry which is preliminary data.</text>
</comment>
<dbReference type="EMBL" id="CAJJDM010000001">
    <property type="protein sequence ID" value="CAD8042966.1"/>
    <property type="molecule type" value="Genomic_DNA"/>
</dbReference>
<gene>
    <name evidence="1" type="ORF">PPRIM_AZ9-3.1.T0040185</name>
</gene>
<proteinExistence type="predicted"/>
<organism evidence="1 2">
    <name type="scientific">Paramecium primaurelia</name>
    <dbReference type="NCBI Taxonomy" id="5886"/>
    <lineage>
        <taxon>Eukaryota</taxon>
        <taxon>Sar</taxon>
        <taxon>Alveolata</taxon>
        <taxon>Ciliophora</taxon>
        <taxon>Intramacronucleata</taxon>
        <taxon>Oligohymenophorea</taxon>
        <taxon>Peniculida</taxon>
        <taxon>Parameciidae</taxon>
        <taxon>Paramecium</taxon>
    </lineage>
</organism>
<name>A0A8S1JRW9_PARPR</name>
<evidence type="ECO:0000313" key="2">
    <source>
        <dbReference type="Proteomes" id="UP000688137"/>
    </source>
</evidence>
<evidence type="ECO:0000313" key="1">
    <source>
        <dbReference type="EMBL" id="CAD8042966.1"/>
    </source>
</evidence>
<accession>A0A8S1JRW9</accession>
<keyword evidence="2" id="KW-1185">Reference proteome</keyword>
<dbReference type="AlphaFoldDB" id="A0A8S1JRW9"/>
<sequence length="196" mass="23410">MRNLTPDKAFRIKKQSIFELNFSEEPKSTKIHSRQINHQPLETQFQAYTKNKVIKLKETHQINSKIQSLKSKLIKIFKDNRQQSPHDMFTDQKGKQILEELKESHILNMQGLQRMVNSHENNPFFLNYPRNPKVIRKCYFRYPTDAIERLDRSTAATPQPLLRRYTALLKPRVRNSEQWNELNAWQTKDESITNLF</sequence>